<organism evidence="1 2">
    <name type="scientific">Paenibacillus puldeungensis</name>
    <dbReference type="NCBI Taxonomy" id="696536"/>
    <lineage>
        <taxon>Bacteria</taxon>
        <taxon>Bacillati</taxon>
        <taxon>Bacillota</taxon>
        <taxon>Bacilli</taxon>
        <taxon>Bacillales</taxon>
        <taxon>Paenibacillaceae</taxon>
        <taxon>Paenibacillus</taxon>
    </lineage>
</organism>
<dbReference type="Proteomes" id="UP001597262">
    <property type="component" value="Unassembled WGS sequence"/>
</dbReference>
<proteinExistence type="predicted"/>
<name>A0ABW3RV60_9BACL</name>
<sequence>MTQVEQSKRPLVRPCLDWSERRNHVAGALGAAIAEHALAKGWVKRVPSTRALTITPQGHVAFYELFSISMEDAKGTEV</sequence>
<dbReference type="EMBL" id="JBHTLM010000005">
    <property type="protein sequence ID" value="MFD1176403.1"/>
    <property type="molecule type" value="Genomic_DNA"/>
</dbReference>
<protein>
    <recommendedName>
        <fullName evidence="3">ArsR family transcriptional regulator</fullName>
    </recommendedName>
</protein>
<comment type="caution">
    <text evidence="1">The sequence shown here is derived from an EMBL/GenBank/DDBJ whole genome shotgun (WGS) entry which is preliminary data.</text>
</comment>
<gene>
    <name evidence="1" type="ORF">ACFQ3W_08830</name>
</gene>
<evidence type="ECO:0000313" key="1">
    <source>
        <dbReference type="EMBL" id="MFD1176403.1"/>
    </source>
</evidence>
<evidence type="ECO:0008006" key="3">
    <source>
        <dbReference type="Google" id="ProtNLM"/>
    </source>
</evidence>
<reference evidence="2" key="1">
    <citation type="journal article" date="2019" name="Int. J. Syst. Evol. Microbiol.">
        <title>The Global Catalogue of Microorganisms (GCM) 10K type strain sequencing project: providing services to taxonomists for standard genome sequencing and annotation.</title>
        <authorList>
            <consortium name="The Broad Institute Genomics Platform"/>
            <consortium name="The Broad Institute Genome Sequencing Center for Infectious Disease"/>
            <person name="Wu L."/>
            <person name="Ma J."/>
        </authorList>
    </citation>
    <scope>NUCLEOTIDE SEQUENCE [LARGE SCALE GENOMIC DNA]</scope>
    <source>
        <strain evidence="2">CCUG 59189</strain>
    </source>
</reference>
<evidence type="ECO:0000313" key="2">
    <source>
        <dbReference type="Proteomes" id="UP001597262"/>
    </source>
</evidence>
<accession>A0ABW3RV60</accession>
<keyword evidence="2" id="KW-1185">Reference proteome</keyword>